<gene>
    <name evidence="2" type="ORF">BaRGS_00022348</name>
</gene>
<comment type="caution">
    <text evidence="2">The sequence shown here is derived from an EMBL/GenBank/DDBJ whole genome shotgun (WGS) entry which is preliminary data.</text>
</comment>
<evidence type="ECO:0000313" key="2">
    <source>
        <dbReference type="EMBL" id="KAK7486424.1"/>
    </source>
</evidence>
<evidence type="ECO:0000313" key="3">
    <source>
        <dbReference type="Proteomes" id="UP001519460"/>
    </source>
</evidence>
<dbReference type="Proteomes" id="UP001519460">
    <property type="component" value="Unassembled WGS sequence"/>
</dbReference>
<name>A0ABD0KGZ4_9CAEN</name>
<sequence>MAPSPMSSSPSCVMCLVSLMLTAGVAPGTMALTDNYVAVDLRYGLVTGYSRYISFMKTPTAPPPAAAPGQTCASQAVLRVSMKGPYKGVRLQLDYGEAPRLWTVDVSDSPTGDGYGGDNGTTSNMAEAHIHNRQLRVYGNGLPGYMDASVNGGHLLHVMDDVIKKGSRLWLDISDERLEIGTRGGTLQLVESPYLFTLSGQRPHYGKLEYDLYIGLNTVVAGDKRVGTGLCKVEISLYEFGK</sequence>
<dbReference type="EMBL" id="JACVVK020000179">
    <property type="protein sequence ID" value="KAK7486424.1"/>
    <property type="molecule type" value="Genomic_DNA"/>
</dbReference>
<keyword evidence="1" id="KW-0732">Signal</keyword>
<organism evidence="2 3">
    <name type="scientific">Batillaria attramentaria</name>
    <dbReference type="NCBI Taxonomy" id="370345"/>
    <lineage>
        <taxon>Eukaryota</taxon>
        <taxon>Metazoa</taxon>
        <taxon>Spiralia</taxon>
        <taxon>Lophotrochozoa</taxon>
        <taxon>Mollusca</taxon>
        <taxon>Gastropoda</taxon>
        <taxon>Caenogastropoda</taxon>
        <taxon>Sorbeoconcha</taxon>
        <taxon>Cerithioidea</taxon>
        <taxon>Batillariidae</taxon>
        <taxon>Batillaria</taxon>
    </lineage>
</organism>
<protein>
    <submittedName>
        <fullName evidence="2">Uncharacterized protein</fullName>
    </submittedName>
</protein>
<accession>A0ABD0KGZ4</accession>
<keyword evidence="3" id="KW-1185">Reference proteome</keyword>
<dbReference type="AlphaFoldDB" id="A0ABD0KGZ4"/>
<reference evidence="2 3" key="1">
    <citation type="journal article" date="2023" name="Sci. Data">
        <title>Genome assembly of the Korean intertidal mud-creeper Batillaria attramentaria.</title>
        <authorList>
            <person name="Patra A.K."/>
            <person name="Ho P.T."/>
            <person name="Jun S."/>
            <person name="Lee S.J."/>
            <person name="Kim Y."/>
            <person name="Won Y.J."/>
        </authorList>
    </citation>
    <scope>NUCLEOTIDE SEQUENCE [LARGE SCALE GENOMIC DNA]</scope>
    <source>
        <strain evidence="2">Wonlab-2016</strain>
    </source>
</reference>
<feature type="chain" id="PRO_5044851943" evidence="1">
    <location>
        <begin position="32"/>
        <end position="242"/>
    </location>
</feature>
<feature type="signal peptide" evidence="1">
    <location>
        <begin position="1"/>
        <end position="31"/>
    </location>
</feature>
<proteinExistence type="predicted"/>
<evidence type="ECO:0000256" key="1">
    <source>
        <dbReference type="SAM" id="SignalP"/>
    </source>
</evidence>